<comment type="caution">
    <text evidence="1">The sequence shown here is derived from an EMBL/GenBank/DDBJ whole genome shotgun (WGS) entry which is preliminary data.</text>
</comment>
<gene>
    <name evidence="1" type="ORF">KCG45_06330</name>
</gene>
<dbReference type="Proteomes" id="UP000699975">
    <property type="component" value="Unassembled WGS sequence"/>
</dbReference>
<sequence>MVVEAAINVPPAEPIDGQCFLITASPDGEWAGKADRIAIWISGGWHYVVPFDGMAIFDRSANSSVFYNSNWAYALLPALPFGGNTIDAEAREAIAGLIQALRIAGVFPNPE</sequence>
<accession>A0ABS6SL77</accession>
<evidence type="ECO:0000313" key="2">
    <source>
        <dbReference type="Proteomes" id="UP000699975"/>
    </source>
</evidence>
<reference evidence="1 2" key="1">
    <citation type="submission" date="2021-04" db="EMBL/GenBank/DDBJ databases">
        <authorList>
            <person name="Pira H."/>
            <person name="Risdian C."/>
            <person name="Wink J."/>
        </authorList>
    </citation>
    <scope>NUCLEOTIDE SEQUENCE [LARGE SCALE GENOMIC DNA]</scope>
    <source>
        <strain evidence="1 2">WH131</strain>
    </source>
</reference>
<organism evidence="1 2">
    <name type="scientific">Erythrobacter ani</name>
    <dbReference type="NCBI Taxonomy" id="2827235"/>
    <lineage>
        <taxon>Bacteria</taxon>
        <taxon>Pseudomonadati</taxon>
        <taxon>Pseudomonadota</taxon>
        <taxon>Alphaproteobacteria</taxon>
        <taxon>Sphingomonadales</taxon>
        <taxon>Erythrobacteraceae</taxon>
        <taxon>Erythrobacter/Porphyrobacter group</taxon>
        <taxon>Erythrobacter</taxon>
    </lineage>
</organism>
<proteinExistence type="predicted"/>
<dbReference type="EMBL" id="JAGSPB010000001">
    <property type="protein sequence ID" value="MBV7265790.1"/>
    <property type="molecule type" value="Genomic_DNA"/>
</dbReference>
<dbReference type="Pfam" id="PF10983">
    <property type="entry name" value="DUF2793"/>
    <property type="match status" value="1"/>
</dbReference>
<name>A0ABS6SL77_9SPHN</name>
<evidence type="ECO:0000313" key="1">
    <source>
        <dbReference type="EMBL" id="MBV7265790.1"/>
    </source>
</evidence>
<dbReference type="InterPro" id="IPR021251">
    <property type="entry name" value="DUF2793"/>
</dbReference>
<keyword evidence="2" id="KW-1185">Reference proteome</keyword>
<protein>
    <submittedName>
        <fullName evidence="1">DUF2793 domain-containing protein</fullName>
    </submittedName>
</protein>